<dbReference type="SUPFAM" id="SSF51126">
    <property type="entry name" value="Pectin lyase-like"/>
    <property type="match status" value="1"/>
</dbReference>
<reference evidence="1 2" key="1">
    <citation type="submission" date="2018-01" db="EMBL/GenBank/DDBJ databases">
        <title>Draft genome sequence of Jishengella sp. NA12.</title>
        <authorList>
            <person name="Sahin N."/>
            <person name="Ay H."/>
            <person name="Saygin H."/>
        </authorList>
    </citation>
    <scope>NUCLEOTIDE SEQUENCE [LARGE SCALE GENOMIC DNA]</scope>
    <source>
        <strain evidence="1 2">NA12</strain>
    </source>
</reference>
<name>A0A2W2F456_9ACTN</name>
<gene>
    <name evidence="1" type="ORF">C1I95_17960</name>
</gene>
<evidence type="ECO:0008006" key="3">
    <source>
        <dbReference type="Google" id="ProtNLM"/>
    </source>
</evidence>
<protein>
    <recommendedName>
        <fullName evidence="3">Right handed beta helix domain-containing protein</fullName>
    </recommendedName>
</protein>
<dbReference type="EMBL" id="POTY01000107">
    <property type="protein sequence ID" value="PZG16327.1"/>
    <property type="molecule type" value="Genomic_DNA"/>
</dbReference>
<sequence length="267" mass="29053">MPAYPTAACTGVPAGWTPKVQHRGDLVITRAGTVLEDHLVTGSILVKAENVVIRRTRLYGTIDNFVGDRIYGRLLIEDTEVVNPPGQEFSTDQLYAFGVANYTCRRCKVVNRMEGWRVGAKEWTGAGPVTIEDSYAKLAVPPGMCQTVDPHGDGVQGHHGPTVLLQHNTFDQRLDNCPTAPIFIPDQYNDGGTIRDNLLAGGGYSLRASGGWFPAITGNKIVQDSYGYGPIDIDCRKVGTWSGNATVRYDWTTGRVLSEVTPLVRCG</sequence>
<comment type="caution">
    <text evidence="1">The sequence shown here is derived from an EMBL/GenBank/DDBJ whole genome shotgun (WGS) entry which is preliminary data.</text>
</comment>
<dbReference type="Proteomes" id="UP000248924">
    <property type="component" value="Unassembled WGS sequence"/>
</dbReference>
<organism evidence="1 2">
    <name type="scientific">Micromonospora craterilacus</name>
    <dbReference type="NCBI Taxonomy" id="1655439"/>
    <lineage>
        <taxon>Bacteria</taxon>
        <taxon>Bacillati</taxon>
        <taxon>Actinomycetota</taxon>
        <taxon>Actinomycetes</taxon>
        <taxon>Micromonosporales</taxon>
        <taxon>Micromonosporaceae</taxon>
        <taxon>Micromonospora</taxon>
    </lineage>
</organism>
<evidence type="ECO:0000313" key="2">
    <source>
        <dbReference type="Proteomes" id="UP000248924"/>
    </source>
</evidence>
<keyword evidence="2" id="KW-1185">Reference proteome</keyword>
<dbReference type="AlphaFoldDB" id="A0A2W2F456"/>
<proteinExistence type="predicted"/>
<evidence type="ECO:0000313" key="1">
    <source>
        <dbReference type="EMBL" id="PZG16327.1"/>
    </source>
</evidence>
<dbReference type="InterPro" id="IPR011050">
    <property type="entry name" value="Pectin_lyase_fold/virulence"/>
</dbReference>
<accession>A0A2W2F456</accession>